<accession>X1A1I4</accession>
<sequence>VTEDGEIGEIVSTGFTSYAVPFIRYKPEDLGEYTTHKCSCGRNLPLIKKIEGRLQELIVTKDGRLVTLTAFLFARHLDWFSQIKQLQFVQKEKGKLLLKIVPNDKSSLNVKRIANNLIGPVQGQIDIDVVFVNEISTTNLGKYKFLVQKLPIEFGAKRE</sequence>
<dbReference type="InterPro" id="IPR053158">
    <property type="entry name" value="CapK_Type1_Caps_Biosynth"/>
</dbReference>
<evidence type="ECO:0008006" key="2">
    <source>
        <dbReference type="Google" id="ProtNLM"/>
    </source>
</evidence>
<organism evidence="1">
    <name type="scientific">marine sediment metagenome</name>
    <dbReference type="NCBI Taxonomy" id="412755"/>
    <lineage>
        <taxon>unclassified sequences</taxon>
        <taxon>metagenomes</taxon>
        <taxon>ecological metagenomes</taxon>
    </lineage>
</organism>
<protein>
    <recommendedName>
        <fullName evidence="2">AMP-dependent ligase C-terminal domain-containing protein</fullName>
    </recommendedName>
</protein>
<comment type="caution">
    <text evidence="1">The sequence shown here is derived from an EMBL/GenBank/DDBJ whole genome shotgun (WGS) entry which is preliminary data.</text>
</comment>
<dbReference type="AlphaFoldDB" id="X1A1I4"/>
<dbReference type="PANTHER" id="PTHR36932">
    <property type="entry name" value="CAPSULAR POLYSACCHARIDE BIOSYNTHESIS PROTEIN"/>
    <property type="match status" value="1"/>
</dbReference>
<dbReference type="PANTHER" id="PTHR36932:SF1">
    <property type="entry name" value="CAPSULAR POLYSACCHARIDE BIOSYNTHESIS PROTEIN"/>
    <property type="match status" value="1"/>
</dbReference>
<proteinExistence type="predicted"/>
<dbReference type="InterPro" id="IPR042099">
    <property type="entry name" value="ANL_N_sf"/>
</dbReference>
<feature type="non-terminal residue" evidence="1">
    <location>
        <position position="1"/>
    </location>
</feature>
<reference evidence="1" key="1">
    <citation type="journal article" date="2014" name="Front. Microbiol.">
        <title>High frequency of phylogenetically diverse reductive dehalogenase-homologous genes in deep subseafloor sedimentary metagenomes.</title>
        <authorList>
            <person name="Kawai M."/>
            <person name="Futagami T."/>
            <person name="Toyoda A."/>
            <person name="Takaki Y."/>
            <person name="Nishi S."/>
            <person name="Hori S."/>
            <person name="Arai W."/>
            <person name="Tsubouchi T."/>
            <person name="Morono Y."/>
            <person name="Uchiyama I."/>
            <person name="Ito T."/>
            <person name="Fujiyama A."/>
            <person name="Inagaki F."/>
            <person name="Takami H."/>
        </authorList>
    </citation>
    <scope>NUCLEOTIDE SEQUENCE</scope>
    <source>
        <strain evidence="1">Expedition CK06-06</strain>
    </source>
</reference>
<name>X1A1I4_9ZZZZ</name>
<dbReference type="EMBL" id="BART01007112">
    <property type="protein sequence ID" value="GAG54161.1"/>
    <property type="molecule type" value="Genomic_DNA"/>
</dbReference>
<dbReference type="Gene3D" id="3.40.50.12780">
    <property type="entry name" value="N-terminal domain of ligase-like"/>
    <property type="match status" value="1"/>
</dbReference>
<gene>
    <name evidence="1" type="ORF">S01H4_16239</name>
</gene>
<evidence type="ECO:0000313" key="1">
    <source>
        <dbReference type="EMBL" id="GAG54161.1"/>
    </source>
</evidence>